<protein>
    <submittedName>
        <fullName evidence="2">Uncharacterized protein</fullName>
    </submittedName>
</protein>
<name>A0ABV1FEB5_9FIRM</name>
<feature type="transmembrane region" description="Helical" evidence="1">
    <location>
        <begin position="12"/>
        <end position="30"/>
    </location>
</feature>
<evidence type="ECO:0000313" key="2">
    <source>
        <dbReference type="EMBL" id="MEQ2471705.1"/>
    </source>
</evidence>
<keyword evidence="1" id="KW-0812">Transmembrane</keyword>
<keyword evidence="1" id="KW-0472">Membrane</keyword>
<organism evidence="2 3">
    <name type="scientific">Laedolimicola intestinihominis</name>
    <dbReference type="NCBI Taxonomy" id="3133166"/>
    <lineage>
        <taxon>Bacteria</taxon>
        <taxon>Bacillati</taxon>
        <taxon>Bacillota</taxon>
        <taxon>Clostridia</taxon>
        <taxon>Lachnospirales</taxon>
        <taxon>Lachnospiraceae</taxon>
        <taxon>Laedolimicola</taxon>
    </lineage>
</organism>
<dbReference type="RefSeq" id="WP_349163897.1">
    <property type="nucleotide sequence ID" value="NZ_JBBMFE010000003.1"/>
</dbReference>
<dbReference type="Proteomes" id="UP001438008">
    <property type="component" value="Unassembled WGS sequence"/>
</dbReference>
<gene>
    <name evidence="2" type="ORF">WMO29_04260</name>
</gene>
<reference evidence="2 3" key="1">
    <citation type="submission" date="2024-03" db="EMBL/GenBank/DDBJ databases">
        <title>Human intestinal bacterial collection.</title>
        <authorList>
            <person name="Pauvert C."/>
            <person name="Hitch T.C.A."/>
            <person name="Clavel T."/>
        </authorList>
    </citation>
    <scope>NUCLEOTIDE SEQUENCE [LARGE SCALE GENOMIC DNA]</scope>
    <source>
        <strain evidence="2 3">CLA-AA-H132</strain>
    </source>
</reference>
<proteinExistence type="predicted"/>
<evidence type="ECO:0000256" key="1">
    <source>
        <dbReference type="SAM" id="Phobius"/>
    </source>
</evidence>
<comment type="caution">
    <text evidence="2">The sequence shown here is derived from an EMBL/GenBank/DDBJ whole genome shotgun (WGS) entry which is preliminary data.</text>
</comment>
<sequence>MNEFSITPFRGPHLLLLLLTATAVLLIFLLLRGKPEARRSRFLIGVCLFNLALFTGYKLSAVHGRSVYVHGLCVVTPDAKGGRSVFFIDWISPTAQKQEDTTLLDRNIRGIDIALCLLTLLLSLSGCGSLKDDTLLIANAVITEINTEKQTITVKDDVDESTLGEECLLDCSSIPMAYCDFATQKVTKISFEDLQVNDKVIMCIRSSEMENFRSGGNEENTLKVEQLQLYTQRPAE</sequence>
<evidence type="ECO:0000313" key="3">
    <source>
        <dbReference type="Proteomes" id="UP001438008"/>
    </source>
</evidence>
<feature type="transmembrane region" description="Helical" evidence="1">
    <location>
        <begin position="42"/>
        <end position="59"/>
    </location>
</feature>
<keyword evidence="1" id="KW-1133">Transmembrane helix</keyword>
<keyword evidence="3" id="KW-1185">Reference proteome</keyword>
<dbReference type="EMBL" id="JBBMFE010000003">
    <property type="protein sequence ID" value="MEQ2471705.1"/>
    <property type="molecule type" value="Genomic_DNA"/>
</dbReference>
<accession>A0ABV1FEB5</accession>